<dbReference type="InterPro" id="IPR041320">
    <property type="entry name" value="CxC1"/>
</dbReference>
<gene>
    <name evidence="4" type="ORF">BS47DRAFT_1286733</name>
</gene>
<keyword evidence="1" id="KW-0175">Coiled coil</keyword>
<keyword evidence="5" id="KW-1185">Reference proteome</keyword>
<dbReference type="Proteomes" id="UP000886523">
    <property type="component" value="Unassembled WGS sequence"/>
</dbReference>
<feature type="coiled-coil region" evidence="1">
    <location>
        <begin position="699"/>
        <end position="726"/>
    </location>
</feature>
<dbReference type="Pfam" id="PF18758">
    <property type="entry name" value="KDZ"/>
    <property type="match status" value="1"/>
</dbReference>
<accession>A0A9P6BBB6</accession>
<evidence type="ECO:0000256" key="1">
    <source>
        <dbReference type="SAM" id="Coils"/>
    </source>
</evidence>
<proteinExistence type="predicted"/>
<dbReference type="Pfam" id="PF18802">
    <property type="entry name" value="CxC1"/>
    <property type="match status" value="1"/>
</dbReference>
<feature type="compositionally biased region" description="Polar residues" evidence="2">
    <location>
        <begin position="988"/>
        <end position="1002"/>
    </location>
</feature>
<evidence type="ECO:0000256" key="2">
    <source>
        <dbReference type="SAM" id="MobiDB-lite"/>
    </source>
</evidence>
<dbReference type="PANTHER" id="PTHR33096:SF1">
    <property type="entry name" value="CXC1-LIKE CYSTEINE CLUSTER ASSOCIATED WITH KDZ TRANSPOSASES DOMAIN-CONTAINING PROTEIN"/>
    <property type="match status" value="1"/>
</dbReference>
<protein>
    <recommendedName>
        <fullName evidence="3">CxC1-like cysteine cluster associated with KDZ transposases domain-containing protein</fullName>
    </recommendedName>
</protein>
<dbReference type="AlphaFoldDB" id="A0A9P6BBB6"/>
<dbReference type="PANTHER" id="PTHR33096">
    <property type="entry name" value="CXC2 DOMAIN-CONTAINING PROTEIN"/>
    <property type="match status" value="1"/>
</dbReference>
<sequence>MAPSIPASARDIADSPLPSLETSVSPRFPPDPPLTRSEYFSWDHVDVQYAAETSQSKIQVMKDKRSRHALRKLAQADRWNREVLPSLIRPYMKVARGRFSDLSAEEPHSPAVCRCGAPRPLRVLCVSMERLEEVVLTVCPCRLAAIQLVERGFFPCAPLFPTLAVSLDMLEFVASLFLHTAPNERAWAATLVEYLKARGYEFATGDSFRRRFANALAHYQVLVRLVRAEITRIVQDDKRGLISELDERTPVHERGYVNVQSDPKLFANSTPANASVNAPATVLTRVSADLPPDVCSNFIPADHTRPSEYLRSRCPLCFGGNHTDTRNMPVQLIVCIDANFQLKRIRNEDRRHGHEGETGACDPPVTSPKTIVLSRDYLESWERKILETRPARPARMGPKRTANEGTDYYADHPEDDTVEPGLHAPNSTYDACRQSFIAADEDRVKASTQYFEDTGVIALLCRHDIPLAVASMWTAGEKQFYVFALLETVLKHVPSHWRIGALYDIGCQMDQTLKKWRFMPEWLPRLEWGVSIFHAYGHQWACQLWYHPRKSELWGLSDGEGCERFWSELRRLIPGLRVTGYHRRLFILDLQVEHIDDGKRMGMGKWLQGRIDRLQHRLEEAEMKLGDRSPSYLMEQFKAQREYHSQPVSRQSQTKGARAVERIISLTATLEAQRGNLKDLIAEGNDLVQDDTTASNEVQAEWQEKVRLLKEAIRRLETTINKKTDELRLTDRASASELNRLKKDKWVNIQLNLCALHEQLLKKLRARKFELATLDRANSSRILDQKTKAHVEKAVKNRSGGIEATVKKYNARLKELVVLRGRGGIRRDAYIPPMLTMDGLYKLDVDQDIWEDSRGDIADFPDGVVPPWLADPSVKEGIRISQEVASCQQELERCKGEHANLRTWFHEEYSAAMDLFMGSKDEDVSYFGLLRAHQLYDWMTAWKKDIVQVPIAPGAPSWDSVRMPLALHQHYGVQSNVRVQLEQESLVATTTPPCPDHNSQSRRNLDDFDASSDDDSEGGELEEFFELEEAGLIATVDQAIVELDLDSE</sequence>
<evidence type="ECO:0000259" key="3">
    <source>
        <dbReference type="Pfam" id="PF18802"/>
    </source>
</evidence>
<evidence type="ECO:0000313" key="5">
    <source>
        <dbReference type="Proteomes" id="UP000886523"/>
    </source>
</evidence>
<evidence type="ECO:0000313" key="4">
    <source>
        <dbReference type="EMBL" id="KAF9520940.1"/>
    </source>
</evidence>
<feature type="region of interest" description="Disordered" evidence="2">
    <location>
        <begin position="1"/>
        <end position="32"/>
    </location>
</feature>
<feature type="compositionally biased region" description="Acidic residues" evidence="2">
    <location>
        <begin position="1007"/>
        <end position="1021"/>
    </location>
</feature>
<dbReference type="InterPro" id="IPR040521">
    <property type="entry name" value="KDZ"/>
</dbReference>
<feature type="domain" description="CxC1-like cysteine cluster associated with KDZ transposases" evidence="3">
    <location>
        <begin position="107"/>
        <end position="198"/>
    </location>
</feature>
<organism evidence="4 5">
    <name type="scientific">Hydnum rufescens UP504</name>
    <dbReference type="NCBI Taxonomy" id="1448309"/>
    <lineage>
        <taxon>Eukaryota</taxon>
        <taxon>Fungi</taxon>
        <taxon>Dikarya</taxon>
        <taxon>Basidiomycota</taxon>
        <taxon>Agaricomycotina</taxon>
        <taxon>Agaricomycetes</taxon>
        <taxon>Cantharellales</taxon>
        <taxon>Hydnaceae</taxon>
        <taxon>Hydnum</taxon>
    </lineage>
</organism>
<feature type="region of interest" description="Disordered" evidence="2">
    <location>
        <begin position="988"/>
        <end position="1021"/>
    </location>
</feature>
<name>A0A9P6BBB6_9AGAM</name>
<dbReference type="OrthoDB" id="10067492at2759"/>
<comment type="caution">
    <text evidence="4">The sequence shown here is derived from an EMBL/GenBank/DDBJ whole genome shotgun (WGS) entry which is preliminary data.</text>
</comment>
<reference evidence="4" key="1">
    <citation type="journal article" date="2020" name="Nat. Commun.">
        <title>Large-scale genome sequencing of mycorrhizal fungi provides insights into the early evolution of symbiotic traits.</title>
        <authorList>
            <person name="Miyauchi S."/>
            <person name="Kiss E."/>
            <person name="Kuo A."/>
            <person name="Drula E."/>
            <person name="Kohler A."/>
            <person name="Sanchez-Garcia M."/>
            <person name="Morin E."/>
            <person name="Andreopoulos B."/>
            <person name="Barry K.W."/>
            <person name="Bonito G."/>
            <person name="Buee M."/>
            <person name="Carver A."/>
            <person name="Chen C."/>
            <person name="Cichocki N."/>
            <person name="Clum A."/>
            <person name="Culley D."/>
            <person name="Crous P.W."/>
            <person name="Fauchery L."/>
            <person name="Girlanda M."/>
            <person name="Hayes R.D."/>
            <person name="Keri Z."/>
            <person name="LaButti K."/>
            <person name="Lipzen A."/>
            <person name="Lombard V."/>
            <person name="Magnuson J."/>
            <person name="Maillard F."/>
            <person name="Murat C."/>
            <person name="Nolan M."/>
            <person name="Ohm R.A."/>
            <person name="Pangilinan J."/>
            <person name="Pereira M.F."/>
            <person name="Perotto S."/>
            <person name="Peter M."/>
            <person name="Pfister S."/>
            <person name="Riley R."/>
            <person name="Sitrit Y."/>
            <person name="Stielow J.B."/>
            <person name="Szollosi G."/>
            <person name="Zifcakova L."/>
            <person name="Stursova M."/>
            <person name="Spatafora J.W."/>
            <person name="Tedersoo L."/>
            <person name="Vaario L.M."/>
            <person name="Yamada A."/>
            <person name="Yan M."/>
            <person name="Wang P."/>
            <person name="Xu J."/>
            <person name="Bruns T."/>
            <person name="Baldrian P."/>
            <person name="Vilgalys R."/>
            <person name="Dunand C."/>
            <person name="Henrissat B."/>
            <person name="Grigoriev I.V."/>
            <person name="Hibbett D."/>
            <person name="Nagy L.G."/>
            <person name="Martin F.M."/>
        </authorList>
    </citation>
    <scope>NUCLEOTIDE SEQUENCE</scope>
    <source>
        <strain evidence="4">UP504</strain>
    </source>
</reference>
<dbReference type="EMBL" id="MU128910">
    <property type="protein sequence ID" value="KAF9520940.1"/>
    <property type="molecule type" value="Genomic_DNA"/>
</dbReference>